<dbReference type="InterPro" id="IPR010920">
    <property type="entry name" value="LSM_dom_sf"/>
</dbReference>
<dbReference type="InterPro" id="IPR023408">
    <property type="entry name" value="MscS_beta-dom_sf"/>
</dbReference>
<organism evidence="8 9">
    <name type="scientific">Burkholderia gladioli</name>
    <name type="common">Pseudomonas marginata</name>
    <name type="synonym">Phytomonas marginata</name>
    <dbReference type="NCBI Taxonomy" id="28095"/>
    <lineage>
        <taxon>Bacteria</taxon>
        <taxon>Pseudomonadati</taxon>
        <taxon>Pseudomonadota</taxon>
        <taxon>Betaproteobacteria</taxon>
        <taxon>Burkholderiales</taxon>
        <taxon>Burkholderiaceae</taxon>
        <taxon>Burkholderia</taxon>
    </lineage>
</organism>
<gene>
    <name evidence="8" type="ORF">CRM94_08855</name>
</gene>
<feature type="transmembrane region" description="Helical" evidence="6">
    <location>
        <begin position="88"/>
        <end position="107"/>
    </location>
</feature>
<dbReference type="GO" id="GO:0008381">
    <property type="term" value="F:mechanosensitive monoatomic ion channel activity"/>
    <property type="evidence" value="ECO:0007669"/>
    <property type="project" value="InterPro"/>
</dbReference>
<evidence type="ECO:0000256" key="4">
    <source>
        <dbReference type="ARBA" id="ARBA00023136"/>
    </source>
</evidence>
<name>A0A2A7SFA2_BURGA</name>
<dbReference type="EMBL" id="PDDY01000001">
    <property type="protein sequence ID" value="PEH42241.1"/>
    <property type="molecule type" value="Genomic_DNA"/>
</dbReference>
<dbReference type="PANTHER" id="PTHR30414">
    <property type="entry name" value="MINICONDUCTANCE MECHANOSENSITIVE CHANNEL YBDG"/>
    <property type="match status" value="1"/>
</dbReference>
<protein>
    <submittedName>
        <fullName evidence="8">Mechanosensitive ion channel protein MscS</fullName>
    </submittedName>
</protein>
<comment type="subcellular location">
    <subcellularLocation>
        <location evidence="1">Membrane</location>
    </subcellularLocation>
</comment>
<evidence type="ECO:0000313" key="9">
    <source>
        <dbReference type="Proteomes" id="UP000220629"/>
    </source>
</evidence>
<comment type="caution">
    <text evidence="8">The sequence shown here is derived from an EMBL/GenBank/DDBJ whole genome shotgun (WGS) entry which is preliminary data.</text>
</comment>
<feature type="compositionally biased region" description="Low complexity" evidence="5">
    <location>
        <begin position="410"/>
        <end position="425"/>
    </location>
</feature>
<sequence length="450" mass="49351">MNAIWFAPLVGCLILLAASCAIALAVRFVLFRVVAKFAARTPTRFDDVLFQFGAFKWLSRLVPFVVFQLGFRSIPNIPESAAQIVDKLLFAIVVFLVTMTIGAVLSAAEHLHRTQPRERPTLSLKGAMQLIKLVMYITAALVVIGTITGKQIGLLLSGIGAMSAVLMLIFKDTILGLVAGVQLSSNDMLRIGDWITMPSAGADGDVIDITLNTVKVANFDRTIITIPTWKLITESYQNWRGMTESGGRRIKRALFVDASSVRFLSTEEIARLERFTLLKDYLAGKRDTLAEWNGALGADGEWMGNRRQLTNLGTFRAYCDSYLQRHPRIHRGMTRMARQLPLTAEGIPMELYCFTDTTTWLDYETIQGDIFDHLLAVLPEFGLRVYQHPSGFDMRGMMEAAAASRREAESAAAAGAARAAKPAASPMQADGAAKTADTPRAADAEPAGTR</sequence>
<evidence type="ECO:0000259" key="7">
    <source>
        <dbReference type="Pfam" id="PF00924"/>
    </source>
</evidence>
<feature type="transmembrane region" description="Helical" evidence="6">
    <location>
        <begin position="127"/>
        <end position="145"/>
    </location>
</feature>
<feature type="domain" description="Mechanosensitive ion channel MscS" evidence="7">
    <location>
        <begin position="172"/>
        <end position="240"/>
    </location>
</feature>
<evidence type="ECO:0000256" key="1">
    <source>
        <dbReference type="ARBA" id="ARBA00004370"/>
    </source>
</evidence>
<accession>A0A2A7SFA2</accession>
<reference evidence="9" key="1">
    <citation type="submission" date="2017-09" db="EMBL/GenBank/DDBJ databases">
        <title>FDA dAtabase for Regulatory Grade micrObial Sequences (FDA-ARGOS): Supporting development and validation of Infectious Disease Dx tests.</title>
        <authorList>
            <person name="Minogue T."/>
            <person name="Wolcott M."/>
            <person name="Wasieloski L."/>
            <person name="Aguilar W."/>
            <person name="Moore D."/>
            <person name="Tallon L."/>
            <person name="Sadzewicz L."/>
            <person name="Ott S."/>
            <person name="Zhao X."/>
            <person name="Nagaraj S."/>
            <person name="Vavikolanu K."/>
            <person name="Aluvathingal J."/>
            <person name="Nadendla S."/>
            <person name="Sichtig H."/>
        </authorList>
    </citation>
    <scope>NUCLEOTIDE SEQUENCE [LARGE SCALE GENOMIC DNA]</scope>
    <source>
        <strain evidence="9">FDAARGOS_390</strain>
    </source>
</reference>
<evidence type="ECO:0000256" key="2">
    <source>
        <dbReference type="ARBA" id="ARBA00022692"/>
    </source>
</evidence>
<keyword evidence="4 6" id="KW-0472">Membrane</keyword>
<dbReference type="RefSeq" id="WP_098152033.1">
    <property type="nucleotide sequence ID" value="NZ_CADEVR010000002.1"/>
</dbReference>
<dbReference type="InterPro" id="IPR006685">
    <property type="entry name" value="MscS_channel_2nd"/>
</dbReference>
<feature type="transmembrane region" description="Helical" evidence="6">
    <location>
        <begin position="152"/>
        <end position="170"/>
    </location>
</feature>
<dbReference type="PANTHER" id="PTHR30414:SF0">
    <property type="entry name" value="MINICONDUCTANCE MECHANOSENSITIVE CHANNEL YBDG"/>
    <property type="match status" value="1"/>
</dbReference>
<feature type="region of interest" description="Disordered" evidence="5">
    <location>
        <begin position="407"/>
        <end position="450"/>
    </location>
</feature>
<evidence type="ECO:0000313" key="8">
    <source>
        <dbReference type="EMBL" id="PEH42241.1"/>
    </source>
</evidence>
<dbReference type="Proteomes" id="UP000220629">
    <property type="component" value="Unassembled WGS sequence"/>
</dbReference>
<dbReference type="Pfam" id="PF00924">
    <property type="entry name" value="MS_channel_2nd"/>
    <property type="match status" value="1"/>
</dbReference>
<keyword evidence="3 6" id="KW-1133">Transmembrane helix</keyword>
<evidence type="ECO:0000256" key="3">
    <source>
        <dbReference type="ARBA" id="ARBA00022989"/>
    </source>
</evidence>
<evidence type="ECO:0000256" key="5">
    <source>
        <dbReference type="SAM" id="MobiDB-lite"/>
    </source>
</evidence>
<dbReference type="SUPFAM" id="SSF50182">
    <property type="entry name" value="Sm-like ribonucleoproteins"/>
    <property type="match status" value="1"/>
</dbReference>
<evidence type="ECO:0000256" key="6">
    <source>
        <dbReference type="SAM" id="Phobius"/>
    </source>
</evidence>
<dbReference type="GO" id="GO:0071470">
    <property type="term" value="P:cellular response to osmotic stress"/>
    <property type="evidence" value="ECO:0007669"/>
    <property type="project" value="InterPro"/>
</dbReference>
<dbReference type="Gene3D" id="2.30.30.60">
    <property type="match status" value="1"/>
</dbReference>
<dbReference type="InterPro" id="IPR030192">
    <property type="entry name" value="YbdG"/>
</dbReference>
<proteinExistence type="predicted"/>
<keyword evidence="2 6" id="KW-0812">Transmembrane</keyword>
<dbReference type="GO" id="GO:0005886">
    <property type="term" value="C:plasma membrane"/>
    <property type="evidence" value="ECO:0007669"/>
    <property type="project" value="TreeGrafter"/>
</dbReference>
<dbReference type="AlphaFoldDB" id="A0A2A7SFA2"/>